<sequence>MVLFADADKIREESNSRFLSLVSLLCQMFAKFRIHGEPMQILPVPVTKLLKISLDDSASDDELECAATQLLAMGSLLQPYVDASHWNEIRNSIKAAIIADR</sequence>
<organism evidence="1 2">
    <name type="scientific">Ridgeia piscesae</name>
    <name type="common">Tubeworm</name>
    <dbReference type="NCBI Taxonomy" id="27915"/>
    <lineage>
        <taxon>Eukaryota</taxon>
        <taxon>Metazoa</taxon>
        <taxon>Spiralia</taxon>
        <taxon>Lophotrochozoa</taxon>
        <taxon>Annelida</taxon>
        <taxon>Polychaeta</taxon>
        <taxon>Sedentaria</taxon>
        <taxon>Canalipalpata</taxon>
        <taxon>Sabellida</taxon>
        <taxon>Siboglinidae</taxon>
        <taxon>Ridgeia</taxon>
    </lineage>
</organism>
<proteinExistence type="predicted"/>
<keyword evidence="2" id="KW-1185">Reference proteome</keyword>
<accession>A0AAD9KZY3</accession>
<name>A0AAD9KZY3_RIDPI</name>
<comment type="caution">
    <text evidence="1">The sequence shown here is derived from an EMBL/GenBank/DDBJ whole genome shotgun (WGS) entry which is preliminary data.</text>
</comment>
<gene>
    <name evidence="1" type="ORF">NP493_432g04040</name>
</gene>
<reference evidence="1" key="1">
    <citation type="journal article" date="2023" name="Mol. Biol. Evol.">
        <title>Third-Generation Sequencing Reveals the Adaptive Role of the Epigenome in Three Deep-Sea Polychaetes.</title>
        <authorList>
            <person name="Perez M."/>
            <person name="Aroh O."/>
            <person name="Sun Y."/>
            <person name="Lan Y."/>
            <person name="Juniper S.K."/>
            <person name="Young C.R."/>
            <person name="Angers B."/>
            <person name="Qian P.Y."/>
        </authorList>
    </citation>
    <scope>NUCLEOTIDE SEQUENCE</scope>
    <source>
        <strain evidence="1">R07B-5</strain>
    </source>
</reference>
<dbReference type="Gene3D" id="1.25.40.180">
    <property type="match status" value="1"/>
</dbReference>
<dbReference type="Proteomes" id="UP001209878">
    <property type="component" value="Unassembled WGS sequence"/>
</dbReference>
<dbReference type="AlphaFoldDB" id="A0AAD9KZY3"/>
<evidence type="ECO:0000313" key="2">
    <source>
        <dbReference type="Proteomes" id="UP001209878"/>
    </source>
</evidence>
<dbReference type="EMBL" id="JAODUO010000432">
    <property type="protein sequence ID" value="KAK2180687.1"/>
    <property type="molecule type" value="Genomic_DNA"/>
</dbReference>
<evidence type="ECO:0000313" key="1">
    <source>
        <dbReference type="EMBL" id="KAK2180687.1"/>
    </source>
</evidence>
<protein>
    <submittedName>
        <fullName evidence="1">Uncharacterized protein</fullName>
    </submittedName>
</protein>